<feature type="compositionally biased region" description="Low complexity" evidence="2">
    <location>
        <begin position="92"/>
        <end position="101"/>
    </location>
</feature>
<feature type="compositionally biased region" description="Basic and acidic residues" evidence="2">
    <location>
        <begin position="520"/>
        <end position="529"/>
    </location>
</feature>
<feature type="coiled-coil region" evidence="1">
    <location>
        <begin position="7"/>
        <end position="34"/>
    </location>
</feature>
<organism evidence="4 5">
    <name type="scientific">Achaetomium macrosporum</name>
    <dbReference type="NCBI Taxonomy" id="79813"/>
    <lineage>
        <taxon>Eukaryota</taxon>
        <taxon>Fungi</taxon>
        <taxon>Dikarya</taxon>
        <taxon>Ascomycota</taxon>
        <taxon>Pezizomycotina</taxon>
        <taxon>Sordariomycetes</taxon>
        <taxon>Sordariomycetidae</taxon>
        <taxon>Sordariales</taxon>
        <taxon>Chaetomiaceae</taxon>
        <taxon>Achaetomium</taxon>
    </lineage>
</organism>
<evidence type="ECO:0000313" key="4">
    <source>
        <dbReference type="EMBL" id="KAK4233982.1"/>
    </source>
</evidence>
<feature type="compositionally biased region" description="Low complexity" evidence="2">
    <location>
        <begin position="310"/>
        <end position="322"/>
    </location>
</feature>
<protein>
    <recommendedName>
        <fullName evidence="3">DUF7896 domain-containing protein</fullName>
    </recommendedName>
</protein>
<feature type="region of interest" description="Disordered" evidence="2">
    <location>
        <begin position="510"/>
        <end position="538"/>
    </location>
</feature>
<comment type="caution">
    <text evidence="4">The sequence shown here is derived from an EMBL/GenBank/DDBJ whole genome shotgun (WGS) entry which is preliminary data.</text>
</comment>
<feature type="compositionally biased region" description="Polar residues" evidence="2">
    <location>
        <begin position="242"/>
        <end position="252"/>
    </location>
</feature>
<dbReference type="PANTHER" id="PTHR42031">
    <property type="entry name" value="KEY LIME PATHOGENICITY PROTEIN"/>
    <property type="match status" value="1"/>
</dbReference>
<feature type="region of interest" description="Disordered" evidence="2">
    <location>
        <begin position="300"/>
        <end position="401"/>
    </location>
</feature>
<dbReference type="PANTHER" id="PTHR42031:SF1">
    <property type="entry name" value="KEY LIME PATHOGENICITY PROTEIN"/>
    <property type="match status" value="1"/>
</dbReference>
<proteinExistence type="predicted"/>
<evidence type="ECO:0000259" key="3">
    <source>
        <dbReference type="Pfam" id="PF25438"/>
    </source>
</evidence>
<sequence>MSQLSEVEQLRALLEKNEREKLELIQQLNRAQTCTIPGLDGASPSHQIPPPPHPPLGDNGCSRASADEGPPPMKRSKTAHDAVSSTTAPMMRSRSNNLSRSGPKPNPFTARGPCPITPPVPRKSLPTATPVILGDYHNFNQNQFQSPMDTAISDGSLLPGHPQFGGLGREIPFEELMSMPDDQLFAPVSPINIGPQPYASASVPSVCGSLTSGPTLDTAPMSRCNSSLNDNASLSGQFSEMVRIQSQQSAQSPVRPDGLRPSPIAAAAYPPLPGTATAMAAGPFSHGYPSSAPVDSVLSQYQHQHPMRPSLSQSSIQSTTSSAGLPSRDLGSSFLNQHLTMERSVSKDSVKSNSSLQHRAKEALARQNHAAKSRHLQPKPAASAAKQESADPANSSANDGKAIITKTKYERPKHPKVMCGLCDDHPDGFRGEHELKRHHDAKHQAKVLKWFCCDPSVPAAEGERRGNDEPITVQIVKPLKDCKQCSQGKYYGAYYNAAAHLRRTHFNVKPRKGAKNGASKADEEKEKRGGIGGGDWPPMDELKKWMRSKVVQVYGDEAGDDTESVGAAEAEEFETGFPDLQYPSQAAAFPTTAMSPDGFDMATAAFANISAGLHSQGIDIPFQGAFDSQPPPSGMYSFPAPPLQGGLPAAASPPSGFDYANAGLSIQQGIGPGVSFDGNGTGNGYTSPVSSSATITDAGVGVYGQQSLLSPAVAMQANHGDVADLPFDLTFTGMGQ</sequence>
<gene>
    <name evidence="4" type="ORF">C8A03DRAFT_19041</name>
</gene>
<feature type="region of interest" description="Disordered" evidence="2">
    <location>
        <begin position="35"/>
        <end position="123"/>
    </location>
</feature>
<accession>A0AAN7C2S7</accession>
<feature type="compositionally biased region" description="Basic and acidic residues" evidence="2">
    <location>
        <begin position="340"/>
        <end position="350"/>
    </location>
</feature>
<dbReference type="AlphaFoldDB" id="A0AAN7C2S7"/>
<evidence type="ECO:0000256" key="1">
    <source>
        <dbReference type="SAM" id="Coils"/>
    </source>
</evidence>
<feature type="region of interest" description="Disordered" evidence="2">
    <location>
        <begin position="242"/>
        <end position="266"/>
    </location>
</feature>
<dbReference type="EMBL" id="MU860437">
    <property type="protein sequence ID" value="KAK4233982.1"/>
    <property type="molecule type" value="Genomic_DNA"/>
</dbReference>
<reference evidence="4" key="1">
    <citation type="journal article" date="2023" name="Mol. Phylogenet. Evol.">
        <title>Genome-scale phylogeny and comparative genomics of the fungal order Sordariales.</title>
        <authorList>
            <person name="Hensen N."/>
            <person name="Bonometti L."/>
            <person name="Westerberg I."/>
            <person name="Brannstrom I.O."/>
            <person name="Guillou S."/>
            <person name="Cros-Aarteil S."/>
            <person name="Calhoun S."/>
            <person name="Haridas S."/>
            <person name="Kuo A."/>
            <person name="Mondo S."/>
            <person name="Pangilinan J."/>
            <person name="Riley R."/>
            <person name="LaButti K."/>
            <person name="Andreopoulos B."/>
            <person name="Lipzen A."/>
            <person name="Chen C."/>
            <person name="Yan M."/>
            <person name="Daum C."/>
            <person name="Ng V."/>
            <person name="Clum A."/>
            <person name="Steindorff A."/>
            <person name="Ohm R.A."/>
            <person name="Martin F."/>
            <person name="Silar P."/>
            <person name="Natvig D.O."/>
            <person name="Lalanne C."/>
            <person name="Gautier V."/>
            <person name="Ament-Velasquez S.L."/>
            <person name="Kruys A."/>
            <person name="Hutchinson M.I."/>
            <person name="Powell A.J."/>
            <person name="Barry K."/>
            <person name="Miller A.N."/>
            <person name="Grigoriev I.V."/>
            <person name="Debuchy R."/>
            <person name="Gladieux P."/>
            <person name="Hiltunen Thoren M."/>
            <person name="Johannesson H."/>
        </authorList>
    </citation>
    <scope>NUCLEOTIDE SEQUENCE</scope>
    <source>
        <strain evidence="4">CBS 532.94</strain>
    </source>
</reference>
<dbReference type="Proteomes" id="UP001303760">
    <property type="component" value="Unassembled WGS sequence"/>
</dbReference>
<evidence type="ECO:0000313" key="5">
    <source>
        <dbReference type="Proteomes" id="UP001303760"/>
    </source>
</evidence>
<reference evidence="4" key="2">
    <citation type="submission" date="2023-05" db="EMBL/GenBank/DDBJ databases">
        <authorList>
            <consortium name="Lawrence Berkeley National Laboratory"/>
            <person name="Steindorff A."/>
            <person name="Hensen N."/>
            <person name="Bonometti L."/>
            <person name="Westerberg I."/>
            <person name="Brannstrom I.O."/>
            <person name="Guillou S."/>
            <person name="Cros-Aarteil S."/>
            <person name="Calhoun S."/>
            <person name="Haridas S."/>
            <person name="Kuo A."/>
            <person name="Mondo S."/>
            <person name="Pangilinan J."/>
            <person name="Riley R."/>
            <person name="Labutti K."/>
            <person name="Andreopoulos B."/>
            <person name="Lipzen A."/>
            <person name="Chen C."/>
            <person name="Yanf M."/>
            <person name="Daum C."/>
            <person name="Ng V."/>
            <person name="Clum A."/>
            <person name="Ohm R."/>
            <person name="Martin F."/>
            <person name="Silar P."/>
            <person name="Natvig D."/>
            <person name="Lalanne C."/>
            <person name="Gautier V."/>
            <person name="Ament-Velasquez S.L."/>
            <person name="Kruys A."/>
            <person name="Hutchinson M.I."/>
            <person name="Powell A.J."/>
            <person name="Barry K."/>
            <person name="Miller A.N."/>
            <person name="Grigoriev I.V."/>
            <person name="Debuchy R."/>
            <person name="Gladieux P."/>
            <person name="Thoren M.H."/>
            <person name="Johannesson H."/>
        </authorList>
    </citation>
    <scope>NUCLEOTIDE SEQUENCE</scope>
    <source>
        <strain evidence="4">CBS 532.94</strain>
    </source>
</reference>
<feature type="domain" description="DUF7896" evidence="3">
    <location>
        <begin position="448"/>
        <end position="547"/>
    </location>
</feature>
<name>A0AAN7C2S7_9PEZI</name>
<keyword evidence="1" id="KW-0175">Coiled coil</keyword>
<evidence type="ECO:0000256" key="2">
    <source>
        <dbReference type="SAM" id="MobiDB-lite"/>
    </source>
</evidence>
<keyword evidence="5" id="KW-1185">Reference proteome</keyword>
<dbReference type="Pfam" id="PF25438">
    <property type="entry name" value="DUF7896"/>
    <property type="match status" value="1"/>
</dbReference>
<dbReference type="InterPro" id="IPR057218">
    <property type="entry name" value="DUF7896"/>
</dbReference>